<dbReference type="InterPro" id="IPR050259">
    <property type="entry name" value="SDR"/>
</dbReference>
<dbReference type="InterPro" id="IPR036291">
    <property type="entry name" value="NAD(P)-bd_dom_sf"/>
</dbReference>
<proteinExistence type="inferred from homology"/>
<organism evidence="4 5">
    <name type="scientific">Actinomadura soli</name>
    <dbReference type="NCBI Taxonomy" id="2508997"/>
    <lineage>
        <taxon>Bacteria</taxon>
        <taxon>Bacillati</taxon>
        <taxon>Actinomycetota</taxon>
        <taxon>Actinomycetes</taxon>
        <taxon>Streptosporangiales</taxon>
        <taxon>Thermomonosporaceae</taxon>
        <taxon>Actinomadura</taxon>
    </lineage>
</organism>
<dbReference type="OrthoDB" id="4350228at2"/>
<dbReference type="SUPFAM" id="SSF51735">
    <property type="entry name" value="NAD(P)-binding Rossmann-fold domains"/>
    <property type="match status" value="1"/>
</dbReference>
<keyword evidence="2" id="KW-0560">Oxidoreductase</keyword>
<dbReference type="AlphaFoldDB" id="A0A5C4J7K9"/>
<evidence type="ECO:0000256" key="2">
    <source>
        <dbReference type="ARBA" id="ARBA00023002"/>
    </source>
</evidence>
<dbReference type="RefSeq" id="WP_138647644.1">
    <property type="nucleotide sequence ID" value="NZ_VCKW01000141.1"/>
</dbReference>
<dbReference type="FunFam" id="3.40.50.720:FF:000084">
    <property type="entry name" value="Short-chain dehydrogenase reductase"/>
    <property type="match status" value="1"/>
</dbReference>
<dbReference type="PRINTS" id="PR00080">
    <property type="entry name" value="SDRFAMILY"/>
</dbReference>
<evidence type="ECO:0000313" key="4">
    <source>
        <dbReference type="EMBL" id="TMQ93654.1"/>
    </source>
</evidence>
<dbReference type="PANTHER" id="PTHR42879">
    <property type="entry name" value="3-OXOACYL-(ACYL-CARRIER-PROTEIN) REDUCTASE"/>
    <property type="match status" value="1"/>
</dbReference>
<dbReference type="PRINTS" id="PR00081">
    <property type="entry name" value="GDHRDH"/>
</dbReference>
<accession>A0A5C4J7K9</accession>
<dbReference type="SMART" id="SM00822">
    <property type="entry name" value="PKS_KR"/>
    <property type="match status" value="1"/>
</dbReference>
<dbReference type="InterPro" id="IPR057326">
    <property type="entry name" value="KR_dom"/>
</dbReference>
<dbReference type="PANTHER" id="PTHR42879:SF2">
    <property type="entry name" value="3-OXOACYL-[ACYL-CARRIER-PROTEIN] REDUCTASE FABG"/>
    <property type="match status" value="1"/>
</dbReference>
<evidence type="ECO:0000256" key="1">
    <source>
        <dbReference type="ARBA" id="ARBA00006484"/>
    </source>
</evidence>
<name>A0A5C4J7K9_9ACTN</name>
<evidence type="ECO:0000259" key="3">
    <source>
        <dbReference type="SMART" id="SM00822"/>
    </source>
</evidence>
<dbReference type="Proteomes" id="UP000309174">
    <property type="component" value="Unassembled WGS sequence"/>
</dbReference>
<dbReference type="Pfam" id="PF13561">
    <property type="entry name" value="adh_short_C2"/>
    <property type="match status" value="1"/>
</dbReference>
<dbReference type="NCBIfam" id="NF009466">
    <property type="entry name" value="PRK12826.1-2"/>
    <property type="match status" value="1"/>
</dbReference>
<comment type="caution">
    <text evidence="4">The sequence shown here is derived from an EMBL/GenBank/DDBJ whole genome shotgun (WGS) entry which is preliminary data.</text>
</comment>
<dbReference type="EMBL" id="VCKW01000141">
    <property type="protein sequence ID" value="TMQ93654.1"/>
    <property type="molecule type" value="Genomic_DNA"/>
</dbReference>
<reference evidence="4 5" key="1">
    <citation type="submission" date="2019-05" db="EMBL/GenBank/DDBJ databases">
        <title>Draft genome sequence of Actinomadura sp. 14C53.</title>
        <authorList>
            <person name="Saricaoglu S."/>
            <person name="Isik K."/>
        </authorList>
    </citation>
    <scope>NUCLEOTIDE SEQUENCE [LARGE SCALE GENOMIC DNA]</scope>
    <source>
        <strain evidence="4 5">14C53</strain>
    </source>
</reference>
<comment type="similarity">
    <text evidence="1">Belongs to the short-chain dehydrogenases/reductases (SDR) family.</text>
</comment>
<dbReference type="InterPro" id="IPR002347">
    <property type="entry name" value="SDR_fam"/>
</dbReference>
<dbReference type="Gene3D" id="3.40.50.720">
    <property type="entry name" value="NAD(P)-binding Rossmann-like Domain"/>
    <property type="match status" value="1"/>
</dbReference>
<evidence type="ECO:0000313" key="5">
    <source>
        <dbReference type="Proteomes" id="UP000309174"/>
    </source>
</evidence>
<sequence>MTAVEGPRAPTSADGHELEGRVAVVTGGASGMGLAVAHALARRGATVAVFDLAPPGAGELASMLAAEADRVRSVAVDVADGDQVHRAFAALLEERSRLDILVNAAGIAPPTAFEDITETEWNRVLAVNVHGTFLCCRRALPAMRGGRWGRIVNFSSTAGKTISTTGGAHYTTAKHGVLGLTRHLAKTCGSDGVTVNAVCPGLIDTPMARGLLPEENLERATRSFPVPRVGQPWEVAELVAFLASDRAAYITGAAIDINGGDLIV</sequence>
<dbReference type="GO" id="GO:0016491">
    <property type="term" value="F:oxidoreductase activity"/>
    <property type="evidence" value="ECO:0007669"/>
    <property type="project" value="UniProtKB-KW"/>
</dbReference>
<feature type="domain" description="Ketoreductase" evidence="3">
    <location>
        <begin position="21"/>
        <end position="201"/>
    </location>
</feature>
<protein>
    <submittedName>
        <fullName evidence="4">SDR family oxidoreductase</fullName>
    </submittedName>
</protein>
<keyword evidence="5" id="KW-1185">Reference proteome</keyword>
<gene>
    <name evidence="4" type="ORF">ETD83_24965</name>
</gene>